<dbReference type="InterPro" id="IPR054471">
    <property type="entry name" value="GPIID_WHD"/>
</dbReference>
<feature type="domain" description="GPI inositol-deacylase PGAP1-like alpha/beta" evidence="6">
    <location>
        <begin position="105"/>
        <end position="245"/>
    </location>
</feature>
<dbReference type="EC" id="3.1.-.-" evidence="4"/>
<organism evidence="9 10">
    <name type="scientific">Madurella fahalii</name>
    <dbReference type="NCBI Taxonomy" id="1157608"/>
    <lineage>
        <taxon>Eukaryota</taxon>
        <taxon>Fungi</taxon>
        <taxon>Dikarya</taxon>
        <taxon>Ascomycota</taxon>
        <taxon>Pezizomycotina</taxon>
        <taxon>Sordariomycetes</taxon>
        <taxon>Sordariomycetidae</taxon>
        <taxon>Sordariales</taxon>
        <taxon>Sordariales incertae sedis</taxon>
        <taxon>Madurella</taxon>
    </lineage>
</organism>
<evidence type="ECO:0000313" key="10">
    <source>
        <dbReference type="Proteomes" id="UP001628179"/>
    </source>
</evidence>
<dbReference type="InterPro" id="IPR011047">
    <property type="entry name" value="Quinoprotein_ADH-like_sf"/>
</dbReference>
<evidence type="ECO:0000259" key="7">
    <source>
        <dbReference type="Pfam" id="PF22939"/>
    </source>
</evidence>
<keyword evidence="4" id="KW-0472">Membrane</keyword>
<feature type="domain" description="GPI inositol-deacylase winged helix" evidence="7">
    <location>
        <begin position="674"/>
        <end position="744"/>
    </location>
</feature>
<comment type="subcellular location">
    <subcellularLocation>
        <location evidence="4">Endoplasmic reticulum membrane</location>
    </subcellularLocation>
</comment>
<comment type="similarity">
    <text evidence="4">Belongs to the GPI inositol-deacylase family.</text>
</comment>
<evidence type="ECO:0000259" key="8">
    <source>
        <dbReference type="Pfam" id="PF24883"/>
    </source>
</evidence>
<dbReference type="SUPFAM" id="SSF52540">
    <property type="entry name" value="P-loop containing nucleoside triphosphate hydrolases"/>
    <property type="match status" value="1"/>
</dbReference>
<dbReference type="RefSeq" id="XP_070916534.1">
    <property type="nucleotide sequence ID" value="XM_071060433.1"/>
</dbReference>
<dbReference type="InterPro" id="IPR001680">
    <property type="entry name" value="WD40_rpt"/>
</dbReference>
<keyword evidence="3" id="KW-0677">Repeat</keyword>
<dbReference type="SUPFAM" id="SSF50998">
    <property type="entry name" value="Quinoprotein alcohol dehydrogenase-like"/>
    <property type="match status" value="1"/>
</dbReference>
<evidence type="ECO:0000259" key="6">
    <source>
        <dbReference type="Pfam" id="PF07819"/>
    </source>
</evidence>
<gene>
    <name evidence="9" type="ORF">MFIFM68171_05013</name>
</gene>
<dbReference type="Proteomes" id="UP001628179">
    <property type="component" value="Unassembled WGS sequence"/>
</dbReference>
<sequence length="1651" mass="183558">MHGFQFKKPFSFRRKYTNKQDGVPEQAHLAPNSSQDSATSRDPSPSGRSATSNDGSIGRQTTGAVTGPSLARHATAISHRETEPSGQDPLGLKVVHRPVGERRVDVVFVHGLGGSSQKTWSYNRDLELFWPLKFLPLEPDINEARILTFGYNANFRGAGKNKMMSVLDFAKELLYEMKYSQDDSVPELEELRMGQRPIIFIVHSMGGLIVKEAYMQGQHDPAYQSIIKAVSSIIFLSTPHRGTNLAETLNRILQVSFGASPRQFISELAAGSHSLQKLNEQFRHVAPKLEIVSFYETRPTTVVGKTQIMVLEKDSSVLGYPGEISKPLDADHHNVCKYASPVDPRYITVRNVLKSLIGKVNPDGSGAVPENSSVVDFAEYFALSESPDADYNFFHDRWTPGTCTWILKHETFEEWLNDVRSKPRVLWVHGNAGGGKSILSSFLIDHLVQLGLPCHYFFIRFMSQEKRGISMMLRSLACQLAKSTPAYADKIRQLEAAATDVKTADYRNIWQWLFKQALFKLDDLSRPLYLVIDGVDEADRPASVIKLLADLHLASLPIRVLVVSRSTHEISSAFQKLAKQVHMETIRIEGNPTDLRAYVDHELDIGGDSEYQEQVTNQLLNRAKGNFLWVHLAVQKINSCHTRLDVENALMELPSGMEALYDRMALSVEAASDANRKLGQTILGWATCARRLLSVEELSDALGNDGMLDIHKTIADVCGGFITVDHEGKAAMIHETAREYLTRGAEKHRPLAINVKSTNDMLLKRCIARLTDPTLRGQISRGRPPALVNYATTAWPHHLALSSVLTSSELLDTVVGFLKSAHILTWIYVAAQSKELRALVVTSRHLADISSKLQRRNNESVASRQAAALFEGWATDLVKILGKFGSNLRRYPDSIYKLIPPFCPRDSVIYQQFGRKESRALQVSGFTTSSWDDCLARFSMSQGAVASSMIGAGSRIAILSISGKTSQIILYNSTTFEEQRRITHPERVLAIQPNKLGDTIVSYGFATTKVWDAATGDCLKTIKNPAKRPRPHSIHFAEEHNTLIVCGEDRCIRSCSLDDDSAQQWKLLTQIDEESLGDTIVNFPICSALSPDGTMVAFGYRNHPLTVWELEPPMLLGQCHVRLDETNMTVEDHTWGEVFRLAWHPLSGEVFGLTLVGLLFRWDPHEEETTATVQSGGDCLAVSSDGSLVATGDGVGAIKIYATADFSKLYQLSSQDPVLQLAFSTDSRRLYDIRGLYGNVWEPNTLLRLADCPDNSSSDASSETESIAKGSLLPEHHFAMVDNVVTLSGQSFGPLYCYGTENGVATLCEAGRGKVCELERLASFMPIEQVVWSGDGKFVALADLSGRLAIKKITRSGGQRNTWQVSHEFDLVIPPDRGNISQLIFHPTGGTLFAATPERLFLIDMESKTLTESTPESRTTKLKVKWACHPTRPDLLLGFGNNKVHIVSWTDLCEKEVHTFFPPRLVRSSTISISSPSAYGRTGSFQKDTETLGRLITHMDCPEILLEILSPSSSGQVERQYLMFNIDELRLREAGSHGRANQENEEMILPYTALAPDISSQIREPLAVLSRRRLVFLHIDRWICTWRLPPAAGETVRTEGTKGSEVEQHYFLPGDWVTTSETRLCTVTPDGTLLCPRNGEVVTVQAARLRK</sequence>
<reference evidence="9 10" key="1">
    <citation type="submission" date="2024-09" db="EMBL/GenBank/DDBJ databases">
        <title>Itraconazole resistance in Madurella fahalii resulting from another homologue of gene encoding cytochrome P450 14-alpha sterol demethylase (CYP51).</title>
        <authorList>
            <person name="Yoshioka I."/>
            <person name="Fahal A.H."/>
            <person name="Kaneko S."/>
            <person name="Yaguchi T."/>
        </authorList>
    </citation>
    <scope>NUCLEOTIDE SEQUENCE [LARGE SCALE GENOMIC DNA]</scope>
    <source>
        <strain evidence="9 10">IFM 68171</strain>
    </source>
</reference>
<evidence type="ECO:0000256" key="5">
    <source>
        <dbReference type="SAM" id="MobiDB-lite"/>
    </source>
</evidence>
<dbReference type="Gene3D" id="3.40.50.1820">
    <property type="entry name" value="alpha/beta hydrolase"/>
    <property type="match status" value="1"/>
</dbReference>
<evidence type="ECO:0000256" key="2">
    <source>
        <dbReference type="ARBA" id="ARBA00015856"/>
    </source>
</evidence>
<comment type="caution">
    <text evidence="9">The sequence shown here is derived from an EMBL/GenBank/DDBJ whole genome shotgun (WGS) entry which is preliminary data.</text>
</comment>
<feature type="compositionally biased region" description="Polar residues" evidence="5">
    <location>
        <begin position="31"/>
        <end position="64"/>
    </location>
</feature>
<dbReference type="InterPro" id="IPR015943">
    <property type="entry name" value="WD40/YVTN_repeat-like_dom_sf"/>
</dbReference>
<dbReference type="InterPro" id="IPR056884">
    <property type="entry name" value="NPHP3-like_N"/>
</dbReference>
<feature type="domain" description="Nephrocystin 3-like N-terminal" evidence="8">
    <location>
        <begin position="401"/>
        <end position="565"/>
    </location>
</feature>
<dbReference type="InterPro" id="IPR012908">
    <property type="entry name" value="PGAP1-ab_dom-like"/>
</dbReference>
<dbReference type="SUPFAM" id="SSF53474">
    <property type="entry name" value="alpha/beta-Hydrolases"/>
    <property type="match status" value="1"/>
</dbReference>
<keyword evidence="4" id="KW-0256">Endoplasmic reticulum</keyword>
<dbReference type="InterPro" id="IPR027417">
    <property type="entry name" value="P-loop_NTPase"/>
</dbReference>
<dbReference type="InterPro" id="IPR036322">
    <property type="entry name" value="WD40_repeat_dom_sf"/>
</dbReference>
<dbReference type="Pfam" id="PF22939">
    <property type="entry name" value="WHD_GPIID"/>
    <property type="match status" value="1"/>
</dbReference>
<protein>
    <recommendedName>
        <fullName evidence="2 4">GPI inositol-deacylase</fullName>
        <ecNumber evidence="4">3.1.-.-</ecNumber>
    </recommendedName>
</protein>
<dbReference type="PANTHER" id="PTHR10039">
    <property type="entry name" value="AMELOGENIN"/>
    <property type="match status" value="1"/>
</dbReference>
<dbReference type="Pfam" id="PF24883">
    <property type="entry name" value="NPHP3_N"/>
    <property type="match status" value="1"/>
</dbReference>
<dbReference type="PANTHER" id="PTHR10039:SF16">
    <property type="entry name" value="GPI INOSITOL-DEACYLASE"/>
    <property type="match status" value="1"/>
</dbReference>
<dbReference type="GeneID" id="98175756"/>
<accession>A0ABQ0GAK7</accession>
<evidence type="ECO:0000256" key="1">
    <source>
        <dbReference type="ARBA" id="ARBA00003496"/>
    </source>
</evidence>
<keyword evidence="4" id="KW-0653">Protein transport</keyword>
<keyword evidence="4" id="KW-0378">Hydrolase</keyword>
<dbReference type="Pfam" id="PF07819">
    <property type="entry name" value="PGAP1"/>
    <property type="match status" value="1"/>
</dbReference>
<dbReference type="SUPFAM" id="SSF50978">
    <property type="entry name" value="WD40 repeat-like"/>
    <property type="match status" value="1"/>
</dbReference>
<dbReference type="EMBL" id="BAAFSV010000002">
    <property type="protein sequence ID" value="GAB1314803.1"/>
    <property type="molecule type" value="Genomic_DNA"/>
</dbReference>
<comment type="function">
    <text evidence="1 4">Involved in inositol deacylation of GPI-anchored proteins which plays important roles in the quality control and ER-associated degradation of GPI-anchored proteins.</text>
</comment>
<feature type="region of interest" description="Disordered" evidence="5">
    <location>
        <begin position="1"/>
        <end position="92"/>
    </location>
</feature>
<evidence type="ECO:0000313" key="9">
    <source>
        <dbReference type="EMBL" id="GAB1314803.1"/>
    </source>
</evidence>
<dbReference type="Gene3D" id="2.130.10.10">
    <property type="entry name" value="YVTN repeat-like/Quinoprotein amine dehydrogenase"/>
    <property type="match status" value="3"/>
</dbReference>
<name>A0ABQ0GAK7_9PEZI</name>
<dbReference type="SMART" id="SM00320">
    <property type="entry name" value="WD40"/>
    <property type="match status" value="4"/>
</dbReference>
<proteinExistence type="inferred from homology"/>
<evidence type="ECO:0000256" key="4">
    <source>
        <dbReference type="RuleBase" id="RU365011"/>
    </source>
</evidence>
<keyword evidence="4" id="KW-0813">Transport</keyword>
<evidence type="ECO:0000256" key="3">
    <source>
        <dbReference type="ARBA" id="ARBA00022737"/>
    </source>
</evidence>
<keyword evidence="10" id="KW-1185">Reference proteome</keyword>
<dbReference type="Gene3D" id="3.40.50.300">
    <property type="entry name" value="P-loop containing nucleotide triphosphate hydrolases"/>
    <property type="match status" value="1"/>
</dbReference>
<dbReference type="InterPro" id="IPR029058">
    <property type="entry name" value="AB_hydrolase_fold"/>
</dbReference>